<dbReference type="Pfam" id="PF13450">
    <property type="entry name" value="NAD_binding_8"/>
    <property type="match status" value="1"/>
</dbReference>
<dbReference type="SUPFAM" id="SSF51905">
    <property type="entry name" value="FAD/NAD(P)-binding domain"/>
    <property type="match status" value="1"/>
</dbReference>
<dbReference type="PROSITE" id="PS51379">
    <property type="entry name" value="4FE4S_FER_2"/>
    <property type="match status" value="1"/>
</dbReference>
<dbReference type="InterPro" id="IPR051473">
    <property type="entry name" value="P2Ox-like"/>
</dbReference>
<keyword evidence="4" id="KW-0274">FAD</keyword>
<evidence type="ECO:0000256" key="3">
    <source>
        <dbReference type="ARBA" id="ARBA00022630"/>
    </source>
</evidence>
<dbReference type="PANTHER" id="PTHR42784:SF1">
    <property type="entry name" value="PYRANOSE 2-OXIDASE"/>
    <property type="match status" value="1"/>
</dbReference>
<evidence type="ECO:0000256" key="5">
    <source>
        <dbReference type="ARBA" id="ARBA00023002"/>
    </source>
</evidence>
<feature type="region of interest" description="Disordered" evidence="6">
    <location>
        <begin position="1"/>
        <end position="28"/>
    </location>
</feature>
<dbReference type="InterPro" id="IPR017896">
    <property type="entry name" value="4Fe4S_Fe-S-bd"/>
</dbReference>
<dbReference type="InterPro" id="IPR000172">
    <property type="entry name" value="GMC_OxRdtase_N"/>
</dbReference>
<dbReference type="GO" id="GO:0050660">
    <property type="term" value="F:flavin adenine dinucleotide binding"/>
    <property type="evidence" value="ECO:0007669"/>
    <property type="project" value="InterPro"/>
</dbReference>
<evidence type="ECO:0000256" key="4">
    <source>
        <dbReference type="ARBA" id="ARBA00022827"/>
    </source>
</evidence>
<evidence type="ECO:0000256" key="2">
    <source>
        <dbReference type="ARBA" id="ARBA00010790"/>
    </source>
</evidence>
<sequence length="547" mass="59389">MSNPAESDRTPVESDRSPAEIDRTPVEDADVCIVGAGPAGGIVAHRLAESGASVVVLEAGPRFDGDRQEQLEQHLRPGLDDPWEMGGPRDEFTSSGDSFYPLNAARVKGVGGSTLHWQGMVMRLHERDFELDSRHGVGADWPISYDDLRPFYAEAERELGVAGAMDNPYAPPREEPHPLPAFPPSHSDSIFAEACERLGIDMHSVPNARNSEPYDGRSPCVGYGTCKPVCPSGAKYTAESHVEKAESAGARVIDRARVRRLEHDSTGERVVAATYTTPDGETYRQTADQFVLGCGGVENVRLLLLSESEQYPDGLANSSGLVGRYFMDHLFAGMGGRLDRPTRQNHVGFNTSETHQFYDDAEPVNGLKLEFLNYAGPSPVIGALHADTWGDDLLEQLKANYGTHVAMGALVEQLPDEGNYVTIDPETTDDLGDPVPAVHWSIDDQTKAALERANEIQRTVLEELGVDVEWAVGPDNTGPAFHHMGTTRMGDDPESSVVNAECRTHDLQNLWIAGSSVFPTGGAMNPTLTIAALAVRLAESVKQRVRN</sequence>
<dbReference type="Proteomes" id="UP000183894">
    <property type="component" value="Unassembled WGS sequence"/>
</dbReference>
<dbReference type="EMBL" id="FOAD01000001">
    <property type="protein sequence ID" value="SEK63809.1"/>
    <property type="molecule type" value="Genomic_DNA"/>
</dbReference>
<comment type="similarity">
    <text evidence="2">Belongs to the GMC oxidoreductase family.</text>
</comment>
<evidence type="ECO:0000256" key="1">
    <source>
        <dbReference type="ARBA" id="ARBA00001974"/>
    </source>
</evidence>
<dbReference type="Gene3D" id="3.50.50.60">
    <property type="entry name" value="FAD/NAD(P)-binding domain"/>
    <property type="match status" value="2"/>
</dbReference>
<dbReference type="PANTHER" id="PTHR42784">
    <property type="entry name" value="PYRANOSE 2-OXIDASE"/>
    <property type="match status" value="1"/>
</dbReference>
<dbReference type="AlphaFoldDB" id="A0A1H7IMU8"/>
<dbReference type="Pfam" id="PF05199">
    <property type="entry name" value="GMC_oxred_C"/>
    <property type="match status" value="1"/>
</dbReference>
<organism evidence="8 9">
    <name type="scientific">Haloferax larsenii</name>
    <dbReference type="NCBI Taxonomy" id="302484"/>
    <lineage>
        <taxon>Archaea</taxon>
        <taxon>Methanobacteriati</taxon>
        <taxon>Methanobacteriota</taxon>
        <taxon>Stenosarchaea group</taxon>
        <taxon>Halobacteria</taxon>
        <taxon>Halobacteriales</taxon>
        <taxon>Haloferacaceae</taxon>
        <taxon>Haloferax</taxon>
    </lineage>
</organism>
<feature type="compositionally biased region" description="Basic and acidic residues" evidence="6">
    <location>
        <begin position="1"/>
        <end position="26"/>
    </location>
</feature>
<evidence type="ECO:0000259" key="7">
    <source>
        <dbReference type="PROSITE" id="PS51379"/>
    </source>
</evidence>
<comment type="cofactor">
    <cofactor evidence="1">
        <name>FAD</name>
        <dbReference type="ChEBI" id="CHEBI:57692"/>
    </cofactor>
</comment>
<protein>
    <submittedName>
        <fullName evidence="8">Choline dehydrogenase</fullName>
    </submittedName>
</protein>
<feature type="domain" description="4Fe-4S ferredoxin-type" evidence="7">
    <location>
        <begin position="210"/>
        <end position="240"/>
    </location>
</feature>
<keyword evidence="3" id="KW-0285">Flavoprotein</keyword>
<dbReference type="SUPFAM" id="SSF54373">
    <property type="entry name" value="FAD-linked reductases, C-terminal domain"/>
    <property type="match status" value="1"/>
</dbReference>
<evidence type="ECO:0000256" key="6">
    <source>
        <dbReference type="SAM" id="MobiDB-lite"/>
    </source>
</evidence>
<accession>A0A1H7IMU8</accession>
<reference evidence="8 9" key="1">
    <citation type="submission" date="2016-10" db="EMBL/GenBank/DDBJ databases">
        <authorList>
            <person name="de Groot N.N."/>
        </authorList>
    </citation>
    <scope>NUCLEOTIDE SEQUENCE [LARGE SCALE GENOMIC DNA]</scope>
    <source>
        <strain evidence="8 9">CDM_5</strain>
    </source>
</reference>
<dbReference type="GO" id="GO:0016614">
    <property type="term" value="F:oxidoreductase activity, acting on CH-OH group of donors"/>
    <property type="evidence" value="ECO:0007669"/>
    <property type="project" value="InterPro"/>
</dbReference>
<dbReference type="InterPro" id="IPR036188">
    <property type="entry name" value="FAD/NAD-bd_sf"/>
</dbReference>
<evidence type="ECO:0000313" key="8">
    <source>
        <dbReference type="EMBL" id="SEK63809.1"/>
    </source>
</evidence>
<dbReference type="Pfam" id="PF00732">
    <property type="entry name" value="GMC_oxred_N"/>
    <property type="match status" value="1"/>
</dbReference>
<name>A0A1H7IMU8_HALLR</name>
<evidence type="ECO:0000313" key="9">
    <source>
        <dbReference type="Proteomes" id="UP000183894"/>
    </source>
</evidence>
<proteinExistence type="inferred from homology"/>
<keyword evidence="5" id="KW-0560">Oxidoreductase</keyword>
<dbReference type="InterPro" id="IPR007867">
    <property type="entry name" value="GMC_OxRtase_C"/>
</dbReference>
<gene>
    <name evidence="8" type="ORF">SAMN04488691_101958</name>
</gene>